<feature type="non-terminal residue" evidence="1">
    <location>
        <position position="1"/>
    </location>
</feature>
<sequence length="65" mass="7026">ILSTAVSSTFGFWSCFLDSNGPITFDSRSGVIVYGIFMGQVDGFFGGLEVVECPSKNEIRSEPLL</sequence>
<organism evidence="1 2">
    <name type="scientific">Trifolium medium</name>
    <dbReference type="NCBI Taxonomy" id="97028"/>
    <lineage>
        <taxon>Eukaryota</taxon>
        <taxon>Viridiplantae</taxon>
        <taxon>Streptophyta</taxon>
        <taxon>Embryophyta</taxon>
        <taxon>Tracheophyta</taxon>
        <taxon>Spermatophyta</taxon>
        <taxon>Magnoliopsida</taxon>
        <taxon>eudicotyledons</taxon>
        <taxon>Gunneridae</taxon>
        <taxon>Pentapetalae</taxon>
        <taxon>rosids</taxon>
        <taxon>fabids</taxon>
        <taxon>Fabales</taxon>
        <taxon>Fabaceae</taxon>
        <taxon>Papilionoideae</taxon>
        <taxon>50 kb inversion clade</taxon>
        <taxon>NPAAA clade</taxon>
        <taxon>Hologalegina</taxon>
        <taxon>IRL clade</taxon>
        <taxon>Trifolieae</taxon>
        <taxon>Trifolium</taxon>
    </lineage>
</organism>
<accession>A0A392TE74</accession>
<dbReference type="EMBL" id="LXQA010543036">
    <property type="protein sequence ID" value="MCI58245.1"/>
    <property type="molecule type" value="Genomic_DNA"/>
</dbReference>
<proteinExistence type="predicted"/>
<evidence type="ECO:0000313" key="2">
    <source>
        <dbReference type="Proteomes" id="UP000265520"/>
    </source>
</evidence>
<reference evidence="1 2" key="1">
    <citation type="journal article" date="2018" name="Front. Plant Sci.">
        <title>Red Clover (Trifolium pratense) and Zigzag Clover (T. medium) - A Picture of Genomic Similarities and Differences.</title>
        <authorList>
            <person name="Dluhosova J."/>
            <person name="Istvanek J."/>
            <person name="Nedelnik J."/>
            <person name="Repkova J."/>
        </authorList>
    </citation>
    <scope>NUCLEOTIDE SEQUENCE [LARGE SCALE GENOMIC DNA]</scope>
    <source>
        <strain evidence="2">cv. 10/8</strain>
        <tissue evidence="1">Leaf</tissue>
    </source>
</reference>
<protein>
    <submittedName>
        <fullName evidence="1">Uncharacterized protein</fullName>
    </submittedName>
</protein>
<keyword evidence="2" id="KW-1185">Reference proteome</keyword>
<dbReference type="Proteomes" id="UP000265520">
    <property type="component" value="Unassembled WGS sequence"/>
</dbReference>
<dbReference type="AlphaFoldDB" id="A0A392TE74"/>
<comment type="caution">
    <text evidence="1">The sequence shown here is derived from an EMBL/GenBank/DDBJ whole genome shotgun (WGS) entry which is preliminary data.</text>
</comment>
<feature type="non-terminal residue" evidence="1">
    <location>
        <position position="65"/>
    </location>
</feature>
<name>A0A392TE74_9FABA</name>
<evidence type="ECO:0000313" key="1">
    <source>
        <dbReference type="EMBL" id="MCI58245.1"/>
    </source>
</evidence>